<keyword evidence="2" id="KW-1185">Reference proteome</keyword>
<dbReference type="EMBL" id="CALNXI010000157">
    <property type="protein sequence ID" value="CAH3020711.1"/>
    <property type="molecule type" value="Genomic_DNA"/>
</dbReference>
<proteinExistence type="predicted"/>
<dbReference type="Proteomes" id="UP001159427">
    <property type="component" value="Unassembled WGS sequence"/>
</dbReference>
<protein>
    <submittedName>
        <fullName evidence="1">Uncharacterized protein</fullName>
    </submittedName>
</protein>
<evidence type="ECO:0000313" key="2">
    <source>
        <dbReference type="Proteomes" id="UP001159427"/>
    </source>
</evidence>
<name>A0ABN8M206_9CNID</name>
<accession>A0ABN8M206</accession>
<reference evidence="1 2" key="1">
    <citation type="submission" date="2022-05" db="EMBL/GenBank/DDBJ databases">
        <authorList>
            <consortium name="Genoscope - CEA"/>
            <person name="William W."/>
        </authorList>
    </citation>
    <scope>NUCLEOTIDE SEQUENCE [LARGE SCALE GENOMIC DNA]</scope>
</reference>
<organism evidence="1 2">
    <name type="scientific">Porites evermanni</name>
    <dbReference type="NCBI Taxonomy" id="104178"/>
    <lineage>
        <taxon>Eukaryota</taxon>
        <taxon>Metazoa</taxon>
        <taxon>Cnidaria</taxon>
        <taxon>Anthozoa</taxon>
        <taxon>Hexacorallia</taxon>
        <taxon>Scleractinia</taxon>
        <taxon>Fungiina</taxon>
        <taxon>Poritidae</taxon>
        <taxon>Porites</taxon>
    </lineage>
</organism>
<evidence type="ECO:0000313" key="1">
    <source>
        <dbReference type="EMBL" id="CAH3020711.1"/>
    </source>
</evidence>
<comment type="caution">
    <text evidence="1">The sequence shown here is derived from an EMBL/GenBank/DDBJ whole genome shotgun (WGS) entry which is preliminary data.</text>
</comment>
<gene>
    <name evidence="1" type="ORF">PEVE_00008368</name>
</gene>
<sequence length="124" mass="14635">MKKICSGARRDEGIKWFTELFDKVKATKTHFYWAMHNNDGTEAGFQQYLLNVVDHYQVNIMDTYIIRHHNGYVCSKKKVTDPKAAEAYRAAIIKTTIYKNPSDYLLCRDTFYIESFHMVMKPIR</sequence>